<dbReference type="InterPro" id="IPR002577">
    <property type="entry name" value="HTH_HxlR"/>
</dbReference>
<name>A0A7X0C096_9ACTN</name>
<evidence type="ECO:0000259" key="4">
    <source>
        <dbReference type="PROSITE" id="PS51118"/>
    </source>
</evidence>
<dbReference type="PANTHER" id="PTHR33204:SF36">
    <property type="entry name" value="TRANSCRIPTIONAL REGULATORY PROTEIN"/>
    <property type="match status" value="1"/>
</dbReference>
<dbReference type="InterPro" id="IPR036390">
    <property type="entry name" value="WH_DNA-bd_sf"/>
</dbReference>
<dbReference type="AlphaFoldDB" id="A0A7X0C096"/>
<gene>
    <name evidence="5" type="ORF">FHU36_002357</name>
</gene>
<reference evidence="5 6" key="1">
    <citation type="submission" date="2020-08" db="EMBL/GenBank/DDBJ databases">
        <title>Sequencing the genomes of 1000 actinobacteria strains.</title>
        <authorList>
            <person name="Klenk H.-P."/>
        </authorList>
    </citation>
    <scope>NUCLEOTIDE SEQUENCE [LARGE SCALE GENOMIC DNA]</scope>
    <source>
        <strain evidence="5 6">DSM 45913</strain>
    </source>
</reference>
<dbReference type="Pfam" id="PF01638">
    <property type="entry name" value="HxlR"/>
    <property type="match status" value="2"/>
</dbReference>
<dbReference type="Proteomes" id="UP000583800">
    <property type="component" value="Unassembled WGS sequence"/>
</dbReference>
<evidence type="ECO:0000256" key="2">
    <source>
        <dbReference type="ARBA" id="ARBA00023125"/>
    </source>
</evidence>
<protein>
    <submittedName>
        <fullName evidence="5">DNA-binding HxlR family transcriptional regulator</fullName>
    </submittedName>
</protein>
<keyword evidence="3" id="KW-0804">Transcription</keyword>
<dbReference type="PROSITE" id="PS51118">
    <property type="entry name" value="HTH_HXLR"/>
    <property type="match status" value="2"/>
</dbReference>
<proteinExistence type="predicted"/>
<dbReference type="PANTHER" id="PTHR33204">
    <property type="entry name" value="TRANSCRIPTIONAL REGULATOR, MARR FAMILY"/>
    <property type="match status" value="1"/>
</dbReference>
<dbReference type="Gene3D" id="1.10.10.10">
    <property type="entry name" value="Winged helix-like DNA-binding domain superfamily/Winged helix DNA-binding domain"/>
    <property type="match status" value="2"/>
</dbReference>
<comment type="caution">
    <text evidence="5">The sequence shown here is derived from an EMBL/GenBank/DDBJ whole genome shotgun (WGS) entry which is preliminary data.</text>
</comment>
<evidence type="ECO:0000256" key="1">
    <source>
        <dbReference type="ARBA" id="ARBA00023015"/>
    </source>
</evidence>
<keyword evidence="6" id="KW-1185">Reference proteome</keyword>
<dbReference type="SUPFAM" id="SSF46785">
    <property type="entry name" value="Winged helix' DNA-binding domain"/>
    <property type="match status" value="2"/>
</dbReference>
<evidence type="ECO:0000313" key="5">
    <source>
        <dbReference type="EMBL" id="MBB6345848.1"/>
    </source>
</evidence>
<keyword evidence="2 5" id="KW-0238">DNA-binding</keyword>
<evidence type="ECO:0000256" key="3">
    <source>
        <dbReference type="ARBA" id="ARBA00023163"/>
    </source>
</evidence>
<dbReference type="InterPro" id="IPR036388">
    <property type="entry name" value="WH-like_DNA-bd_sf"/>
</dbReference>
<accession>A0A7X0C096</accession>
<organism evidence="5 6">
    <name type="scientific">Nonomuraea muscovyensis</name>
    <dbReference type="NCBI Taxonomy" id="1124761"/>
    <lineage>
        <taxon>Bacteria</taxon>
        <taxon>Bacillati</taxon>
        <taxon>Actinomycetota</taxon>
        <taxon>Actinomycetes</taxon>
        <taxon>Streptosporangiales</taxon>
        <taxon>Streptosporangiaceae</taxon>
        <taxon>Nonomuraea</taxon>
    </lineage>
</organism>
<dbReference type="GO" id="GO:0003677">
    <property type="term" value="F:DNA binding"/>
    <property type="evidence" value="ECO:0007669"/>
    <property type="project" value="UniProtKB-KW"/>
</dbReference>
<dbReference type="RefSeq" id="WP_185083732.1">
    <property type="nucleotide sequence ID" value="NZ_JACHJB010000001.1"/>
</dbReference>
<feature type="domain" description="HTH hxlR-type" evidence="4">
    <location>
        <begin position="6"/>
        <end position="107"/>
    </location>
</feature>
<dbReference type="EMBL" id="JACHJB010000001">
    <property type="protein sequence ID" value="MBB6345848.1"/>
    <property type="molecule type" value="Genomic_DNA"/>
</dbReference>
<keyword evidence="1" id="KW-0805">Transcription regulation</keyword>
<sequence length="318" mass="36268">MTVTERPSAIGQALLAIGDQWTLLILQRAFLLHVRRFADWRDQLGVSESVLANRIKELVAGDLLRPAPYREQGRTRTEYLLTERAIELWPLLVEIWSWERRWAPRRRGLPELTHDVCGNRTDVELGCAGCARAPVTARDTETVRDAATFAQVTVPRHHRRTVRSDGEHDPLSYFPETFELLGDRWSTVILAAAFLGIRRFADFQSELGVAPSVLSNRLRLFTELGVLAVDGPETRPRYRLTEKGLDFYGIFAFVVDWGQRWFTGPPRTDLRVTHRACGQPFRPYLRCRSCGQAISRSEVHFVLPEVIPERRLPLAGTG</sequence>
<evidence type="ECO:0000313" key="6">
    <source>
        <dbReference type="Proteomes" id="UP000583800"/>
    </source>
</evidence>
<feature type="domain" description="HTH hxlR-type" evidence="4">
    <location>
        <begin position="169"/>
        <end position="266"/>
    </location>
</feature>